<dbReference type="InterPro" id="IPR036318">
    <property type="entry name" value="FAD-bd_PCMH-like_sf"/>
</dbReference>
<dbReference type="SUPFAM" id="SSF56176">
    <property type="entry name" value="FAD-binding/transporter-associated domain-like"/>
    <property type="match status" value="1"/>
</dbReference>
<feature type="signal peptide" evidence="1">
    <location>
        <begin position="1"/>
        <end position="19"/>
    </location>
</feature>
<protein>
    <submittedName>
        <fullName evidence="2">Uncharacterized protein</fullName>
    </submittedName>
</protein>
<comment type="caution">
    <text evidence="2">The sequence shown here is derived from an EMBL/GenBank/DDBJ whole genome shotgun (WGS) entry which is preliminary data.</text>
</comment>
<feature type="chain" id="PRO_5045155824" evidence="1">
    <location>
        <begin position="20"/>
        <end position="181"/>
    </location>
</feature>
<evidence type="ECO:0000256" key="1">
    <source>
        <dbReference type="SAM" id="SignalP"/>
    </source>
</evidence>
<accession>A0ABP1RP00</accession>
<sequence length="181" mass="20542">MLHFFSLAAILFLWYPISGTLGSIPSTILEDVNCNQPSIYFAPENVEDPEIIFEVATAYNITIKQLISRETVVKSNKSWQWNETYTNEILVDISNFNYFEYDKISRHARVGDRLSLFNLTEKLHNLGRGLLCIPPQADATVGAAILNGDNSSSLKYPTKFSHQVVGLVYLNKFGKLKKLHR</sequence>
<dbReference type="EMBL" id="CAXLJM020000091">
    <property type="protein sequence ID" value="CAL8132061.1"/>
    <property type="molecule type" value="Genomic_DNA"/>
</dbReference>
<keyword evidence="1" id="KW-0732">Signal</keyword>
<evidence type="ECO:0000313" key="2">
    <source>
        <dbReference type="EMBL" id="CAL8132061.1"/>
    </source>
</evidence>
<gene>
    <name evidence="2" type="ORF">ODALV1_LOCUS24455</name>
</gene>
<keyword evidence="3" id="KW-1185">Reference proteome</keyword>
<evidence type="ECO:0000313" key="3">
    <source>
        <dbReference type="Proteomes" id="UP001642540"/>
    </source>
</evidence>
<proteinExistence type="predicted"/>
<organism evidence="2 3">
    <name type="scientific">Orchesella dallaii</name>
    <dbReference type="NCBI Taxonomy" id="48710"/>
    <lineage>
        <taxon>Eukaryota</taxon>
        <taxon>Metazoa</taxon>
        <taxon>Ecdysozoa</taxon>
        <taxon>Arthropoda</taxon>
        <taxon>Hexapoda</taxon>
        <taxon>Collembola</taxon>
        <taxon>Entomobryomorpha</taxon>
        <taxon>Entomobryoidea</taxon>
        <taxon>Orchesellidae</taxon>
        <taxon>Orchesellinae</taxon>
        <taxon>Orchesella</taxon>
    </lineage>
</organism>
<dbReference type="Proteomes" id="UP001642540">
    <property type="component" value="Unassembled WGS sequence"/>
</dbReference>
<reference evidence="2 3" key="1">
    <citation type="submission" date="2024-08" db="EMBL/GenBank/DDBJ databases">
        <authorList>
            <person name="Cucini C."/>
            <person name="Frati F."/>
        </authorList>
    </citation>
    <scope>NUCLEOTIDE SEQUENCE [LARGE SCALE GENOMIC DNA]</scope>
</reference>
<name>A0ABP1RP00_9HEXA</name>